<feature type="domain" description="Membrane insertase YidC/Oxa/ALB C-terminal" evidence="11">
    <location>
        <begin position="29"/>
        <end position="231"/>
    </location>
</feature>
<evidence type="ECO:0000313" key="12">
    <source>
        <dbReference type="EMBL" id="OHB01629.1"/>
    </source>
</evidence>
<feature type="transmembrane region" description="Helical" evidence="10">
    <location>
        <begin position="12"/>
        <end position="39"/>
    </location>
</feature>
<protein>
    <recommendedName>
        <fullName evidence="11">Membrane insertase YidC/Oxa/ALB C-terminal domain-containing protein</fullName>
    </recommendedName>
</protein>
<proteinExistence type="inferred from homology"/>
<keyword evidence="4 9" id="KW-0812">Transmembrane</keyword>
<sequence length="237" mass="26787">MIAFFKTIVYIPLYNILVLILNISWIDAGLATVILTILVKVILYPLAKKSTIAQAKMKEKEGELSSIKEKYKDKQEQAVKIMEFYKTNNINPFSSILTVIIQIPIIFSLYYIFFKSGLPSIDTSLLYSFIKVPASVSMHFLGLWDVSQKSIVLALLAAVTSFWQMHLASPTVASAKAGKSNQDFGAIMAKQMKYTMPVIVFFISWKISAIVALYWFVSNFVGIAQDVYVRRQMVKIV</sequence>
<feature type="transmembrane region" description="Helical" evidence="10">
    <location>
        <begin position="194"/>
        <end position="217"/>
    </location>
</feature>
<evidence type="ECO:0000259" key="11">
    <source>
        <dbReference type="Pfam" id="PF02096"/>
    </source>
</evidence>
<evidence type="ECO:0000256" key="3">
    <source>
        <dbReference type="ARBA" id="ARBA00022475"/>
    </source>
</evidence>
<dbReference type="InterPro" id="IPR047196">
    <property type="entry name" value="YidC_ALB_C"/>
</dbReference>
<feature type="transmembrane region" description="Helical" evidence="10">
    <location>
        <begin position="150"/>
        <end position="173"/>
    </location>
</feature>
<dbReference type="GO" id="GO:0051205">
    <property type="term" value="P:protein insertion into membrane"/>
    <property type="evidence" value="ECO:0007669"/>
    <property type="project" value="TreeGrafter"/>
</dbReference>
<keyword evidence="7 10" id="KW-0472">Membrane</keyword>
<dbReference type="GO" id="GO:0032977">
    <property type="term" value="F:membrane insertase activity"/>
    <property type="evidence" value="ECO:0007669"/>
    <property type="project" value="InterPro"/>
</dbReference>
<dbReference type="GO" id="GO:0005886">
    <property type="term" value="C:plasma membrane"/>
    <property type="evidence" value="ECO:0007669"/>
    <property type="project" value="UniProtKB-SubCell"/>
</dbReference>
<reference evidence="12 13" key="1">
    <citation type="journal article" date="2016" name="Nat. Commun.">
        <title>Thousands of microbial genomes shed light on interconnected biogeochemical processes in an aquifer system.</title>
        <authorList>
            <person name="Anantharaman K."/>
            <person name="Brown C.T."/>
            <person name="Hug L.A."/>
            <person name="Sharon I."/>
            <person name="Castelle C.J."/>
            <person name="Probst A.J."/>
            <person name="Thomas B.C."/>
            <person name="Singh A."/>
            <person name="Wilkins M.J."/>
            <person name="Karaoz U."/>
            <person name="Brodie E.L."/>
            <person name="Williams K.H."/>
            <person name="Hubbard S.S."/>
            <person name="Banfield J.F."/>
        </authorList>
    </citation>
    <scope>NUCLEOTIDE SEQUENCE [LARGE SCALE GENOMIC DNA]</scope>
</reference>
<dbReference type="GO" id="GO:0015031">
    <property type="term" value="P:protein transport"/>
    <property type="evidence" value="ECO:0007669"/>
    <property type="project" value="UniProtKB-KW"/>
</dbReference>
<accession>A0A1G2TWU5</accession>
<dbReference type="Proteomes" id="UP000177707">
    <property type="component" value="Unassembled WGS sequence"/>
</dbReference>
<evidence type="ECO:0000256" key="10">
    <source>
        <dbReference type="SAM" id="Phobius"/>
    </source>
</evidence>
<evidence type="ECO:0000256" key="2">
    <source>
        <dbReference type="ARBA" id="ARBA00022448"/>
    </source>
</evidence>
<name>A0A1G2TWU5_9BACT</name>
<feature type="transmembrane region" description="Helical" evidence="10">
    <location>
        <begin position="93"/>
        <end position="113"/>
    </location>
</feature>
<keyword evidence="3" id="KW-1003">Cell membrane</keyword>
<organism evidence="12 13">
    <name type="scientific">Candidatus Zambryskibacteria bacterium RIFCSPLOWO2_01_FULL_39_39</name>
    <dbReference type="NCBI Taxonomy" id="1802758"/>
    <lineage>
        <taxon>Bacteria</taxon>
        <taxon>Candidatus Zambryskiibacteriota</taxon>
    </lineage>
</organism>
<dbReference type="AlphaFoldDB" id="A0A1G2TWU5"/>
<dbReference type="InterPro" id="IPR028055">
    <property type="entry name" value="YidC/Oxa/ALB_C"/>
</dbReference>
<keyword evidence="5" id="KW-0653">Protein transport</keyword>
<keyword evidence="2" id="KW-0813">Transport</keyword>
<evidence type="ECO:0000256" key="8">
    <source>
        <dbReference type="ARBA" id="ARBA00023186"/>
    </source>
</evidence>
<comment type="caution">
    <text evidence="12">The sequence shown here is derived from an EMBL/GenBank/DDBJ whole genome shotgun (WGS) entry which is preliminary data.</text>
</comment>
<keyword evidence="6 10" id="KW-1133">Transmembrane helix</keyword>
<gene>
    <name evidence="12" type="ORF">A3A96_03105</name>
</gene>
<dbReference type="PANTHER" id="PTHR12428">
    <property type="entry name" value="OXA1"/>
    <property type="match status" value="1"/>
</dbReference>
<evidence type="ECO:0000256" key="9">
    <source>
        <dbReference type="RuleBase" id="RU003945"/>
    </source>
</evidence>
<evidence type="ECO:0000256" key="4">
    <source>
        <dbReference type="ARBA" id="ARBA00022692"/>
    </source>
</evidence>
<evidence type="ECO:0000256" key="1">
    <source>
        <dbReference type="ARBA" id="ARBA00004651"/>
    </source>
</evidence>
<evidence type="ECO:0000256" key="5">
    <source>
        <dbReference type="ARBA" id="ARBA00022927"/>
    </source>
</evidence>
<dbReference type="NCBIfam" id="TIGR03592">
    <property type="entry name" value="yidC_oxa1_cterm"/>
    <property type="match status" value="1"/>
</dbReference>
<dbReference type="Pfam" id="PF02096">
    <property type="entry name" value="60KD_IMP"/>
    <property type="match status" value="1"/>
</dbReference>
<comment type="similarity">
    <text evidence="9">Belongs to the OXA1/ALB3/YidC family.</text>
</comment>
<evidence type="ECO:0000256" key="6">
    <source>
        <dbReference type="ARBA" id="ARBA00022989"/>
    </source>
</evidence>
<evidence type="ECO:0000256" key="7">
    <source>
        <dbReference type="ARBA" id="ARBA00023136"/>
    </source>
</evidence>
<dbReference type="PANTHER" id="PTHR12428:SF65">
    <property type="entry name" value="CYTOCHROME C OXIDASE ASSEMBLY PROTEIN COX18, MITOCHONDRIAL"/>
    <property type="match status" value="1"/>
</dbReference>
<dbReference type="EMBL" id="MHWB01000011">
    <property type="protein sequence ID" value="OHB01629.1"/>
    <property type="molecule type" value="Genomic_DNA"/>
</dbReference>
<dbReference type="CDD" id="cd20070">
    <property type="entry name" value="5TM_YidC_Alb3"/>
    <property type="match status" value="1"/>
</dbReference>
<dbReference type="STRING" id="1802758.A3A96_03105"/>
<dbReference type="InterPro" id="IPR001708">
    <property type="entry name" value="YidC/ALB3/OXA1/COX18"/>
</dbReference>
<comment type="subcellular location">
    <subcellularLocation>
        <location evidence="1">Cell membrane</location>
        <topology evidence="1">Multi-pass membrane protein</topology>
    </subcellularLocation>
    <subcellularLocation>
        <location evidence="9">Membrane</location>
        <topology evidence="9">Multi-pass membrane protein</topology>
    </subcellularLocation>
</comment>
<feature type="transmembrane region" description="Helical" evidence="10">
    <location>
        <begin position="125"/>
        <end position="144"/>
    </location>
</feature>
<evidence type="ECO:0000313" key="13">
    <source>
        <dbReference type="Proteomes" id="UP000177707"/>
    </source>
</evidence>
<keyword evidence="8" id="KW-0143">Chaperone</keyword>